<evidence type="ECO:0000313" key="11">
    <source>
        <dbReference type="EMBL" id="SDE17937.1"/>
    </source>
</evidence>
<sequence>MNESIRPFIEKVSARNHGESEFLQAVAEVAESIIPYIEAQPKYKDSKILERIVEPERVVIFRVPWLDDKGQVQVNRGFRVQMNSSIGPYKGGLRFHPTVTLSVLKFLAFEQVFKNSLTGLPMGGGKGGSDFDPKGKSDNEIMKFCQSFMTELYRHVGDDIDIPAGDIGVGKREIGYLFGQYKRITGTFNGVLTGKAFEWGGSLIRPEATGYGLIYFVEEMLKVREDSLLGKRVLISGSGNVAQFAAEKCIEKGAKVLTMSDSEGFIYDPVGIDQEKLEYIKDLKDNQRGRIKEYAQRYSCEFFPGEKPWGIKCDIALPNATQNELNLSDAETLIQNGCICVAEGANMPCTPEAVAAFHEAKVLYAPGKAANAGGVAVSGLEMSQNSQRYSWGRTKVDNKLKEIMSDIHHICMKHGHEKDGHINYEKGANIGGFVKVAEAMLSQGIV</sequence>
<dbReference type="EMBL" id="FMZO01000025">
    <property type="protein sequence ID" value="SDE17937.1"/>
    <property type="molecule type" value="Genomic_DNA"/>
</dbReference>
<dbReference type="Pfam" id="PF02812">
    <property type="entry name" value="ELFV_dehydrog_N"/>
    <property type="match status" value="1"/>
</dbReference>
<evidence type="ECO:0000256" key="4">
    <source>
        <dbReference type="ARBA" id="ARBA00023027"/>
    </source>
</evidence>
<comment type="similarity">
    <text evidence="1 5 9">Belongs to the Glu/Leu/Phe/Val dehydrogenases family.</text>
</comment>
<dbReference type="GO" id="GO:0004354">
    <property type="term" value="F:glutamate dehydrogenase (NADP+) activity"/>
    <property type="evidence" value="ECO:0007669"/>
    <property type="project" value="TreeGrafter"/>
</dbReference>
<dbReference type="CDD" id="cd05313">
    <property type="entry name" value="NAD_bind_2_Glu_DH"/>
    <property type="match status" value="1"/>
</dbReference>
<dbReference type="Proteomes" id="UP000198757">
    <property type="component" value="Unassembled WGS sequence"/>
</dbReference>
<evidence type="ECO:0000313" key="12">
    <source>
        <dbReference type="Proteomes" id="UP000198757"/>
    </source>
</evidence>
<evidence type="ECO:0000256" key="7">
    <source>
        <dbReference type="PIRSR" id="PIRSR000185-2"/>
    </source>
</evidence>
<reference evidence="12" key="1">
    <citation type="submission" date="2016-10" db="EMBL/GenBank/DDBJ databases">
        <authorList>
            <person name="Varghese N."/>
            <person name="Submissions S."/>
        </authorList>
    </citation>
    <scope>NUCLEOTIDE SEQUENCE [LARGE SCALE GENOMIC DNA]</scope>
    <source>
        <strain evidence="12">DSM 25811 / CCM 8410 / LMG 26954 / E90</strain>
    </source>
</reference>
<dbReference type="InterPro" id="IPR046346">
    <property type="entry name" value="Aminoacid_DH-like_N_sf"/>
</dbReference>
<evidence type="ECO:0000256" key="2">
    <source>
        <dbReference type="ARBA" id="ARBA00011643"/>
    </source>
</evidence>
<feature type="binding site" evidence="7">
    <location>
        <position position="378"/>
    </location>
    <ligand>
        <name>substrate</name>
    </ligand>
</feature>
<evidence type="ECO:0000256" key="9">
    <source>
        <dbReference type="RuleBase" id="RU004417"/>
    </source>
</evidence>
<dbReference type="PROSITE" id="PS00074">
    <property type="entry name" value="GLFV_DEHYDROGENASE"/>
    <property type="match status" value="1"/>
</dbReference>
<protein>
    <recommendedName>
        <fullName evidence="5">Glutamate dehydrogenase</fullName>
    </recommendedName>
</protein>
<dbReference type="InterPro" id="IPR006095">
    <property type="entry name" value="Glu/Leu/Phe/Val/Trp_DH"/>
</dbReference>
<proteinExistence type="inferred from homology"/>
<dbReference type="OrthoDB" id="9803297at2"/>
<feature type="binding site" evidence="7">
    <location>
        <position position="240"/>
    </location>
    <ligand>
        <name>NAD(+)</name>
        <dbReference type="ChEBI" id="CHEBI:57540"/>
    </ligand>
</feature>
<dbReference type="AlphaFoldDB" id="A0A1G7ATQ8"/>
<dbReference type="Gene3D" id="1.10.285.10">
    <property type="entry name" value="Glutamate Dehydrogenase, chain A, domain 3"/>
    <property type="match status" value="2"/>
</dbReference>
<feature type="domain" description="Glutamate/phenylalanine/leucine/valine/L-tryptophan dehydrogenase C-terminal" evidence="10">
    <location>
        <begin position="202"/>
        <end position="444"/>
    </location>
</feature>
<gene>
    <name evidence="11" type="ORF">SAMN04487894_1258</name>
</gene>
<feature type="active site" description="Proton donor" evidence="6">
    <location>
        <position position="126"/>
    </location>
</feature>
<keyword evidence="3 5" id="KW-0560">Oxidoreductase</keyword>
<dbReference type="PIRSF" id="PIRSF000185">
    <property type="entry name" value="Glu_DH"/>
    <property type="match status" value="1"/>
</dbReference>
<evidence type="ECO:0000259" key="10">
    <source>
        <dbReference type="SMART" id="SM00839"/>
    </source>
</evidence>
<dbReference type="InterPro" id="IPR050724">
    <property type="entry name" value="Glu_Leu_Phe_Val_DH"/>
</dbReference>
<dbReference type="Pfam" id="PF00208">
    <property type="entry name" value="ELFV_dehydrog"/>
    <property type="match status" value="1"/>
</dbReference>
<feature type="binding site" evidence="7">
    <location>
        <position position="111"/>
    </location>
    <ligand>
        <name>substrate</name>
    </ligand>
</feature>
<evidence type="ECO:0000256" key="6">
    <source>
        <dbReference type="PIRSR" id="PIRSR000185-1"/>
    </source>
</evidence>
<dbReference type="NCBIfam" id="NF006929">
    <property type="entry name" value="PRK09414.1"/>
    <property type="match status" value="1"/>
</dbReference>
<evidence type="ECO:0000256" key="5">
    <source>
        <dbReference type="PIRNR" id="PIRNR000185"/>
    </source>
</evidence>
<dbReference type="PANTHER" id="PTHR43571:SF1">
    <property type="entry name" value="NADP-SPECIFIC GLUTAMATE DEHYDROGENASE 1-RELATED"/>
    <property type="match status" value="1"/>
</dbReference>
<dbReference type="PRINTS" id="PR00082">
    <property type="entry name" value="GLFDHDRGNASE"/>
</dbReference>
<dbReference type="GO" id="GO:0000166">
    <property type="term" value="F:nucleotide binding"/>
    <property type="evidence" value="ECO:0007669"/>
    <property type="project" value="UniProtKB-KW"/>
</dbReference>
<evidence type="ECO:0000256" key="3">
    <source>
        <dbReference type="ARBA" id="ARBA00023002"/>
    </source>
</evidence>
<dbReference type="InterPro" id="IPR033524">
    <property type="entry name" value="Glu/Leu/Phe/Val_DH_AS"/>
</dbReference>
<dbReference type="STRING" id="1285928.SAMN04487894_1258"/>
<feature type="binding site" evidence="7">
    <location>
        <position position="209"/>
    </location>
    <ligand>
        <name>NAD(+)</name>
        <dbReference type="ChEBI" id="CHEBI:57540"/>
    </ligand>
</feature>
<dbReference type="SUPFAM" id="SSF51735">
    <property type="entry name" value="NAD(P)-binding Rossmann-fold domains"/>
    <property type="match status" value="1"/>
</dbReference>
<feature type="site" description="Important for catalysis" evidence="8">
    <location>
        <position position="166"/>
    </location>
</feature>
<feature type="binding site" evidence="7">
    <location>
        <position position="165"/>
    </location>
    <ligand>
        <name>substrate</name>
    </ligand>
</feature>
<keyword evidence="7" id="KW-0547">Nucleotide-binding</keyword>
<dbReference type="InterPro" id="IPR033922">
    <property type="entry name" value="NAD_bind_Glu_DH"/>
</dbReference>
<dbReference type="InterPro" id="IPR014362">
    <property type="entry name" value="Glu_DH"/>
</dbReference>
<keyword evidence="12" id="KW-1185">Reference proteome</keyword>
<dbReference type="InterPro" id="IPR006096">
    <property type="entry name" value="Glu/Leu/Phe/Val/Trp_DH_C"/>
</dbReference>
<dbReference type="SUPFAM" id="SSF53223">
    <property type="entry name" value="Aminoacid dehydrogenase-like, N-terminal domain"/>
    <property type="match status" value="1"/>
</dbReference>
<dbReference type="GO" id="GO:0005829">
    <property type="term" value="C:cytosol"/>
    <property type="evidence" value="ECO:0007669"/>
    <property type="project" value="TreeGrafter"/>
</dbReference>
<dbReference type="FunFam" id="3.40.50.10860:FF:000002">
    <property type="entry name" value="Glutamate dehydrogenase"/>
    <property type="match status" value="1"/>
</dbReference>
<keyword evidence="4 7" id="KW-0520">NAD</keyword>
<feature type="binding site" evidence="7">
    <location>
        <position position="114"/>
    </location>
    <ligand>
        <name>substrate</name>
    </ligand>
</feature>
<dbReference type="GO" id="GO:0006537">
    <property type="term" value="P:glutamate biosynthetic process"/>
    <property type="evidence" value="ECO:0007669"/>
    <property type="project" value="UniProtKB-ARBA"/>
</dbReference>
<dbReference type="InterPro" id="IPR006097">
    <property type="entry name" value="Glu/Leu/Phe/Val/Trp_DH_dimer"/>
</dbReference>
<comment type="subunit">
    <text evidence="2">Homohexamer.</text>
</comment>
<dbReference type="Gene3D" id="3.40.50.10860">
    <property type="entry name" value="Leucine Dehydrogenase, chain A, domain 1"/>
    <property type="match status" value="1"/>
</dbReference>
<dbReference type="RefSeq" id="WP_090393314.1">
    <property type="nucleotide sequence ID" value="NZ_FMZO01000025.1"/>
</dbReference>
<dbReference type="FunFam" id="1.10.285.10:FF:000001">
    <property type="entry name" value="Glutamate dehydrogenase"/>
    <property type="match status" value="1"/>
</dbReference>
<feature type="binding site" evidence="7">
    <location>
        <position position="90"/>
    </location>
    <ligand>
        <name>substrate</name>
    </ligand>
</feature>
<evidence type="ECO:0000256" key="8">
    <source>
        <dbReference type="PIRSR" id="PIRSR000185-3"/>
    </source>
</evidence>
<dbReference type="FunFam" id="3.40.50.720:FF:000030">
    <property type="entry name" value="Glutamate dehydrogenase"/>
    <property type="match status" value="1"/>
</dbReference>
<dbReference type="Gene3D" id="3.40.50.720">
    <property type="entry name" value="NAD(P)-binding Rossmann-like Domain"/>
    <property type="match status" value="1"/>
</dbReference>
<dbReference type="SMART" id="SM00839">
    <property type="entry name" value="ELFV_dehydrog"/>
    <property type="match status" value="1"/>
</dbReference>
<accession>A0A1G7ATQ8</accession>
<name>A0A1G7ATQ8_NIADE</name>
<organism evidence="11 12">
    <name type="scientific">Niabella drilacis (strain DSM 25811 / CCM 8410 / CCUG 62505 / LMG 26954 / E90)</name>
    <dbReference type="NCBI Taxonomy" id="1285928"/>
    <lineage>
        <taxon>Bacteria</taxon>
        <taxon>Pseudomonadati</taxon>
        <taxon>Bacteroidota</taxon>
        <taxon>Chitinophagia</taxon>
        <taxon>Chitinophagales</taxon>
        <taxon>Chitinophagaceae</taxon>
        <taxon>Niabella</taxon>
    </lineage>
</organism>
<dbReference type="PANTHER" id="PTHR43571">
    <property type="entry name" value="NADP-SPECIFIC GLUTAMATE DEHYDROGENASE 1-RELATED"/>
    <property type="match status" value="1"/>
</dbReference>
<dbReference type="InterPro" id="IPR036291">
    <property type="entry name" value="NAD(P)-bd_dom_sf"/>
</dbReference>
<evidence type="ECO:0000256" key="1">
    <source>
        <dbReference type="ARBA" id="ARBA00006382"/>
    </source>
</evidence>